<proteinExistence type="predicted"/>
<name>A0A9N8HS92_9STRA</name>
<feature type="compositionally biased region" description="Basic residues" evidence="1">
    <location>
        <begin position="96"/>
        <end position="106"/>
    </location>
</feature>
<reference evidence="2" key="1">
    <citation type="submission" date="2020-06" db="EMBL/GenBank/DDBJ databases">
        <authorList>
            <consortium name="Plant Systems Biology data submission"/>
        </authorList>
    </citation>
    <scope>NUCLEOTIDE SEQUENCE</scope>
    <source>
        <strain evidence="2">D6</strain>
    </source>
</reference>
<dbReference type="AlphaFoldDB" id="A0A9N8HS92"/>
<dbReference type="Gene3D" id="1.25.10.10">
    <property type="entry name" value="Leucine-rich Repeat Variant"/>
    <property type="match status" value="1"/>
</dbReference>
<gene>
    <name evidence="2" type="ORF">SEMRO_1413_G270540.1</name>
</gene>
<evidence type="ECO:0000313" key="2">
    <source>
        <dbReference type="EMBL" id="CAB9523407.1"/>
    </source>
</evidence>
<sequence>MAAEESKMDYRDVKFDFTVPSFDTYDIEDIEDIEDVQDFPDFAAPTTAVLDLPEIPDIPDVTADFDYDYGGVPNFTVPDTTTAKHPSTDSSSKQNKSSKKKKKEKKKKDDDYEHVVNDPWQLTADNAVVSEEEEGGEEEKKSASNTTSNKKDKKKNKSSKTTTYAIEQEDTFDPVGITAAANNKLDMSSAPLKLSLDGEDEEDDEEYKQKAKALLEEHLKQPLEDIESFPRKGKNPKKPKRDQEDIPKTLVTGGTKTQRQLSIRQLATAESTEQPPPQTTTEPPQPTTTRPPAITTTTTSANNNKNPARPLIVQEGGADIASLLFEGAASMEERQVEIALEELSQAFLSSHTKCTEAIDLGGHGIVVVTMRKWGYNKKIQQLGCECLHNIVFNYKQHPMQLDLFDALAVMGALETVIEGMDQFPESLGVQRFGLAALGNLLVGKKTSTRLQARTHKAVQELDAITTVVGGMRRFPNNVMVQGCGCIVLAAFLKANPGDYKSKIVEAGAVLDVAAAVTNHPANALIEKEASAFMKVYFGWQQQLTAASSAASTVNGV</sequence>
<evidence type="ECO:0000313" key="3">
    <source>
        <dbReference type="Proteomes" id="UP001153069"/>
    </source>
</evidence>
<feature type="compositionally biased region" description="Basic residues" evidence="1">
    <location>
        <begin position="231"/>
        <end position="240"/>
    </location>
</feature>
<feature type="compositionally biased region" description="Pro residues" evidence="1">
    <location>
        <begin position="274"/>
        <end position="286"/>
    </location>
</feature>
<dbReference type="InterPro" id="IPR016024">
    <property type="entry name" value="ARM-type_fold"/>
</dbReference>
<keyword evidence="3" id="KW-1185">Reference proteome</keyword>
<feature type="compositionally biased region" description="Basic and acidic residues" evidence="1">
    <location>
        <begin position="207"/>
        <end position="223"/>
    </location>
</feature>
<accession>A0A9N8HS92</accession>
<feature type="compositionally biased region" description="Low complexity" evidence="1">
    <location>
        <begin position="287"/>
        <end position="301"/>
    </location>
</feature>
<dbReference type="EMBL" id="CAICTM010001411">
    <property type="protein sequence ID" value="CAB9523407.1"/>
    <property type="molecule type" value="Genomic_DNA"/>
</dbReference>
<dbReference type="InterPro" id="IPR011989">
    <property type="entry name" value="ARM-like"/>
</dbReference>
<feature type="compositionally biased region" description="Acidic residues" evidence="1">
    <location>
        <begin position="197"/>
        <end position="206"/>
    </location>
</feature>
<comment type="caution">
    <text evidence="2">The sequence shown here is derived from an EMBL/GenBank/DDBJ whole genome shotgun (WGS) entry which is preliminary data.</text>
</comment>
<feature type="region of interest" description="Disordered" evidence="1">
    <location>
        <begin position="69"/>
        <end position="308"/>
    </location>
</feature>
<dbReference type="SUPFAM" id="SSF48371">
    <property type="entry name" value="ARM repeat"/>
    <property type="match status" value="1"/>
</dbReference>
<protein>
    <submittedName>
        <fullName evidence="2">Uncharacterized protein</fullName>
    </submittedName>
</protein>
<feature type="compositionally biased region" description="Basic and acidic residues" evidence="1">
    <location>
        <begin position="107"/>
        <end position="116"/>
    </location>
</feature>
<evidence type="ECO:0000256" key="1">
    <source>
        <dbReference type="SAM" id="MobiDB-lite"/>
    </source>
</evidence>
<dbReference type="Proteomes" id="UP001153069">
    <property type="component" value="Unassembled WGS sequence"/>
</dbReference>
<organism evidence="2 3">
    <name type="scientific">Seminavis robusta</name>
    <dbReference type="NCBI Taxonomy" id="568900"/>
    <lineage>
        <taxon>Eukaryota</taxon>
        <taxon>Sar</taxon>
        <taxon>Stramenopiles</taxon>
        <taxon>Ochrophyta</taxon>
        <taxon>Bacillariophyta</taxon>
        <taxon>Bacillariophyceae</taxon>
        <taxon>Bacillariophycidae</taxon>
        <taxon>Naviculales</taxon>
        <taxon>Naviculaceae</taxon>
        <taxon>Seminavis</taxon>
    </lineage>
</organism>
<feature type="compositionally biased region" description="Polar residues" evidence="1">
    <location>
        <begin position="252"/>
        <end position="265"/>
    </location>
</feature>